<dbReference type="RefSeq" id="WP_013297564.1">
    <property type="nucleotide sequence ID" value="NZ_CP016893.1"/>
</dbReference>
<evidence type="ECO:0000313" key="3">
    <source>
        <dbReference type="Proteomes" id="UP000214975"/>
    </source>
</evidence>
<feature type="region of interest" description="Disordered" evidence="1">
    <location>
        <begin position="1"/>
        <end position="23"/>
    </location>
</feature>
<protein>
    <submittedName>
        <fullName evidence="2">Coat F domain protein</fullName>
    </submittedName>
</protein>
<dbReference type="GeneID" id="93863921"/>
<dbReference type="Pfam" id="PF07875">
    <property type="entry name" value="Coat_F"/>
    <property type="match status" value="1"/>
</dbReference>
<name>A0A223I1U9_THETR</name>
<organism evidence="2 3">
    <name type="scientific">Thermoanaerobacterium thermosaccharolyticum</name>
    <name type="common">Clostridium thermosaccharolyticum</name>
    <dbReference type="NCBI Taxonomy" id="1517"/>
    <lineage>
        <taxon>Bacteria</taxon>
        <taxon>Bacillati</taxon>
        <taxon>Bacillota</taxon>
        <taxon>Clostridia</taxon>
        <taxon>Thermoanaerobacterales</taxon>
        <taxon>Thermoanaerobacteraceae</taxon>
        <taxon>Thermoanaerobacterium</taxon>
    </lineage>
</organism>
<accession>A0A223I1U9</accession>
<feature type="region of interest" description="Disordered" evidence="1">
    <location>
        <begin position="76"/>
        <end position="96"/>
    </location>
</feature>
<dbReference type="EMBL" id="CP016893">
    <property type="protein sequence ID" value="AST58692.1"/>
    <property type="molecule type" value="Genomic_DNA"/>
</dbReference>
<gene>
    <name evidence="2" type="ORF">Thert_02883</name>
</gene>
<evidence type="ECO:0000256" key="1">
    <source>
        <dbReference type="SAM" id="MobiDB-lite"/>
    </source>
</evidence>
<evidence type="ECO:0000313" key="2">
    <source>
        <dbReference type="EMBL" id="AST58692.1"/>
    </source>
</evidence>
<dbReference type="InterPro" id="IPR012347">
    <property type="entry name" value="Ferritin-like"/>
</dbReference>
<dbReference type="InterPro" id="IPR012851">
    <property type="entry name" value="Spore_coat_CotF-like"/>
</dbReference>
<dbReference type="Proteomes" id="UP000214975">
    <property type="component" value="Chromosome"/>
</dbReference>
<sequence>MGRKNTNINTAAMNSAAMPDMSGGSISKQIDSYTNSNLRNASSNAAATSSINVTGMPNDYAPTGSISQTIDNTTRQNLSSANSKGTAYAANNPTAGPAQTLTEKDIAADCLRSEIFLLQSYNSACIESANQNVFSSIKNILNEEQDIHYEIFNIMKQKGWYPVSNANPQDINNTRSMFQG</sequence>
<reference evidence="2 3" key="1">
    <citation type="submission" date="2016-08" db="EMBL/GenBank/DDBJ databases">
        <title>A novel genetic cassette of butanologenic Thermoanaerobacterium thermosaccharolyticum that directly convert cellulose to butanol.</title>
        <authorList>
            <person name="Li T."/>
            <person name="He J."/>
        </authorList>
    </citation>
    <scope>NUCLEOTIDE SEQUENCE [LARGE SCALE GENOMIC DNA]</scope>
    <source>
        <strain evidence="2 3">TG57</strain>
    </source>
</reference>
<dbReference type="AlphaFoldDB" id="A0A223I1U9"/>
<proteinExistence type="predicted"/>
<dbReference type="OMA" id="YNSACIE"/>
<feature type="compositionally biased region" description="Polar residues" evidence="1">
    <location>
        <begin position="1"/>
        <end position="13"/>
    </location>
</feature>
<dbReference type="Gene3D" id="1.20.1260.10">
    <property type="match status" value="1"/>
</dbReference>